<dbReference type="InterPro" id="IPR013783">
    <property type="entry name" value="Ig-like_fold"/>
</dbReference>
<sequence>MSKKRSYLLTYLGFIFFVLSGCNLLGTPQVDESQVATQSALIIQQAAQATATAYAMETEMANIATKAALLGSTFTPTFTAVPPSSTPLPTSTLPPTQTPLPSFTPFPTFTPVPTATPVPCNRAGFVADVTIPDGTIIPPGATFTKVWRLKNNGTCTWNTNYSAVFSGGDRMGGASPTPLNATVAPGETIDISITFTAPTTEGKYRSSWKLRAPDGTVFGLGSRDSAFYVDIEVKSGTSAYPFDFVLMVCSAEWSSGAGTLPCPGTDGDAKGFVLVQQKPQLESGVVDDEPALITQPQAITDGTLRGKFPGYKVQTGDKFKAIIGCSYNYKSCDMRFQLDYQIGTDPIQTLAYWNEVYDETFRSVEVDLSPLNGKTVRFILTVLANGEMKQDRGIWLAPRIVR</sequence>
<reference evidence="2 3" key="1">
    <citation type="submission" date="2010-12" db="EMBL/GenBank/DDBJ databases">
        <title>Whole genome sequence of Anaerolinea thermophila UNI-1.</title>
        <authorList>
            <person name="Narita-Yamada S."/>
            <person name="Kishi E."/>
            <person name="Watanabe Y."/>
            <person name="Takasaki K."/>
            <person name="Ankai A."/>
            <person name="Oguchi A."/>
            <person name="Fukui S."/>
            <person name="Takahashi M."/>
            <person name="Yashiro I."/>
            <person name="Hosoyama A."/>
            <person name="Sekiguchi Y."/>
            <person name="Hanada S."/>
            <person name="Fujita N."/>
        </authorList>
    </citation>
    <scope>NUCLEOTIDE SEQUENCE [LARGE SCALE GENOMIC DNA]</scope>
    <source>
        <strain evidence="3">DSM 14523 / JCM 11388 / NBRC 100420 / UNI-1</strain>
    </source>
</reference>
<dbReference type="OrthoDB" id="159249at2"/>
<evidence type="ECO:0000259" key="1">
    <source>
        <dbReference type="Pfam" id="PF16158"/>
    </source>
</evidence>
<dbReference type="Pfam" id="PF16158">
    <property type="entry name" value="N_BRCA1_IG"/>
    <property type="match status" value="1"/>
</dbReference>
<dbReference type="AlphaFoldDB" id="E8N522"/>
<dbReference type="STRING" id="926569.ANT_15080"/>
<dbReference type="InParanoid" id="E8N522"/>
<dbReference type="InterPro" id="IPR032350">
    <property type="entry name" value="Nbr1_FW"/>
</dbReference>
<accession>E8N522</accession>
<keyword evidence="3" id="KW-1185">Reference proteome</keyword>
<dbReference type="Gene3D" id="2.60.40.10">
    <property type="entry name" value="Immunoglobulins"/>
    <property type="match status" value="1"/>
</dbReference>
<dbReference type="PANTHER" id="PTHR20930:SF0">
    <property type="entry name" value="PROTEIN ILRUN"/>
    <property type="match status" value="1"/>
</dbReference>
<evidence type="ECO:0000313" key="2">
    <source>
        <dbReference type="EMBL" id="BAJ63536.1"/>
    </source>
</evidence>
<dbReference type="KEGG" id="atm:ANT_15080"/>
<proteinExistence type="predicted"/>
<protein>
    <recommendedName>
        <fullName evidence="1">Nbr1 FW domain-containing protein</fullName>
    </recommendedName>
</protein>
<dbReference type="PROSITE" id="PS51257">
    <property type="entry name" value="PROKAR_LIPOPROTEIN"/>
    <property type="match status" value="1"/>
</dbReference>
<gene>
    <name evidence="2" type="ordered locus">ANT_15080</name>
</gene>
<evidence type="ECO:0000313" key="3">
    <source>
        <dbReference type="Proteomes" id="UP000008922"/>
    </source>
</evidence>
<dbReference type="PANTHER" id="PTHR20930">
    <property type="entry name" value="OVARIAN CARCINOMA ANTIGEN CA125-RELATED"/>
    <property type="match status" value="1"/>
</dbReference>
<name>E8N522_ANATU</name>
<dbReference type="RefSeq" id="WP_013559918.1">
    <property type="nucleotide sequence ID" value="NC_014960.1"/>
</dbReference>
<organism evidence="2 3">
    <name type="scientific">Anaerolinea thermophila (strain DSM 14523 / JCM 11388 / NBRC 100420 / UNI-1)</name>
    <dbReference type="NCBI Taxonomy" id="926569"/>
    <lineage>
        <taxon>Bacteria</taxon>
        <taxon>Bacillati</taxon>
        <taxon>Chloroflexota</taxon>
        <taxon>Anaerolineae</taxon>
        <taxon>Anaerolineales</taxon>
        <taxon>Anaerolineaceae</taxon>
        <taxon>Anaerolinea</taxon>
    </lineage>
</organism>
<dbReference type="eggNOG" id="COG1572">
    <property type="taxonomic scope" value="Bacteria"/>
</dbReference>
<feature type="domain" description="Nbr1 FW" evidence="1">
    <location>
        <begin position="130"/>
        <end position="233"/>
    </location>
</feature>
<dbReference type="CDD" id="cd14947">
    <property type="entry name" value="NBR1_like"/>
    <property type="match status" value="1"/>
</dbReference>
<dbReference type="Proteomes" id="UP000008922">
    <property type="component" value="Chromosome"/>
</dbReference>
<dbReference type="HOGENOM" id="CLU_709119_0_0_0"/>
<dbReference type="EMBL" id="AP012029">
    <property type="protein sequence ID" value="BAJ63536.1"/>
    <property type="molecule type" value="Genomic_DNA"/>
</dbReference>